<reference evidence="1" key="1">
    <citation type="submission" date="2016-09" db="EMBL/GenBank/DDBJ databases">
        <title>Complete genome of Desulfosporosinus sp. OL.</title>
        <authorList>
            <person name="Mardanov A."/>
            <person name="Beletsky A."/>
            <person name="Panova A."/>
            <person name="Karnachuk O."/>
            <person name="Ravin N."/>
        </authorList>
    </citation>
    <scope>NUCLEOTIDE SEQUENCE [LARGE SCALE GENOMIC DNA]</scope>
    <source>
        <strain evidence="1">OL</strain>
    </source>
</reference>
<name>A0A1Q8QE19_9FIRM</name>
<keyword evidence="2" id="KW-1185">Reference proteome</keyword>
<gene>
    <name evidence="1" type="ORF">DSOL_5287</name>
</gene>
<organism evidence="1 2">
    <name type="scientific">Desulfosporosinus metallidurans</name>
    <dbReference type="NCBI Taxonomy" id="1888891"/>
    <lineage>
        <taxon>Bacteria</taxon>
        <taxon>Bacillati</taxon>
        <taxon>Bacillota</taxon>
        <taxon>Clostridia</taxon>
        <taxon>Eubacteriales</taxon>
        <taxon>Desulfitobacteriaceae</taxon>
        <taxon>Desulfosporosinus</taxon>
    </lineage>
</organism>
<comment type="caution">
    <text evidence="1">The sequence shown here is derived from an EMBL/GenBank/DDBJ whole genome shotgun (WGS) entry which is preliminary data.</text>
</comment>
<protein>
    <submittedName>
        <fullName evidence="1">Uncharacterized protein</fullName>
    </submittedName>
</protein>
<dbReference type="Proteomes" id="UP000186102">
    <property type="component" value="Unassembled WGS sequence"/>
</dbReference>
<proteinExistence type="predicted"/>
<accession>A0A1Q8QE19</accession>
<evidence type="ECO:0000313" key="2">
    <source>
        <dbReference type="Proteomes" id="UP000186102"/>
    </source>
</evidence>
<sequence length="74" mass="8498">MDEKALFSETELMVLHSNLVKLTLLDNNLANDDMISVGQMIDKIEDIVPELKGRDYDFDFEGEFRQDMDEEIGG</sequence>
<evidence type="ECO:0000313" key="1">
    <source>
        <dbReference type="EMBL" id="OLN25599.1"/>
    </source>
</evidence>
<dbReference type="STRING" id="1888891.DSOL_5287"/>
<dbReference type="AlphaFoldDB" id="A0A1Q8QE19"/>
<dbReference type="EMBL" id="MLBF01000108">
    <property type="protein sequence ID" value="OLN25599.1"/>
    <property type="molecule type" value="Genomic_DNA"/>
</dbReference>